<protein>
    <submittedName>
        <fullName evidence="2">Uncharacterized protein</fullName>
    </submittedName>
</protein>
<feature type="region of interest" description="Disordered" evidence="1">
    <location>
        <begin position="306"/>
        <end position="356"/>
    </location>
</feature>
<keyword evidence="3" id="KW-1185">Reference proteome</keyword>
<accession>A0AAQ3R3J7</accession>
<evidence type="ECO:0000313" key="2">
    <source>
        <dbReference type="EMBL" id="WPG99720.1"/>
    </source>
</evidence>
<name>A0AAQ3R3J7_9PEZI</name>
<evidence type="ECO:0000313" key="3">
    <source>
        <dbReference type="Proteomes" id="UP001303373"/>
    </source>
</evidence>
<sequence>MKETQSHDPPRNDILFFFSSHASFALSVSGAYRYVSDLFPFPGVCCRLVSSRLARLSWAVWIDSAEAQSASHTEEPLVERIAPTAPSHPAQETLSSSIVLCCTSSRLQTTFTMSYIGEDDYDYEYESRHRRRRPSFDARRTTTTTAFLDPGAHMRGGGLHRTRSTGGAPAPVVNIYNDQIQDHYSRQDSYSRSGSPRYAPPPPAMAPPPQMPISVPVGVPMPYPVPEYRGRSGSRGRHLGDGLVEDLAEMAIRDRLRSRSRGRSDAGAIDRSEFYEWQLQEERRKQEDARRRAAWDAEAELKRIKEQAKRKADEEEEKEERKRVIAEYEEKKRKEAEEAKEEERRIREKVEREKKEAKEREEREWNEFLRKQKEKEEKEKAEKKAEKEKLEIEMRRRLENFGYTQEQIDIMVDEEKAKKYKEDHKRGPTTTTTTTSSSLEIFKSRAPTYAKIHRDYLSIDTLIYYDIPYEHDKNNPDYIIILREMDKYETEVLFEHTKRLRAKKSTLLLEAPKDKPNYAWYRKRDRSTSRVRKVGILEFK</sequence>
<gene>
    <name evidence="2" type="ORF">R9X50_00253900</name>
</gene>
<dbReference type="AlphaFoldDB" id="A0AAQ3R3J7"/>
<organism evidence="2 3">
    <name type="scientific">Acrodontium crateriforme</name>
    <dbReference type="NCBI Taxonomy" id="150365"/>
    <lineage>
        <taxon>Eukaryota</taxon>
        <taxon>Fungi</taxon>
        <taxon>Dikarya</taxon>
        <taxon>Ascomycota</taxon>
        <taxon>Pezizomycotina</taxon>
        <taxon>Dothideomycetes</taxon>
        <taxon>Dothideomycetidae</taxon>
        <taxon>Mycosphaerellales</taxon>
        <taxon>Teratosphaeriaceae</taxon>
        <taxon>Acrodontium</taxon>
    </lineage>
</organism>
<feature type="region of interest" description="Disordered" evidence="1">
    <location>
        <begin position="148"/>
        <end position="210"/>
    </location>
</feature>
<proteinExistence type="predicted"/>
<feature type="compositionally biased region" description="Pro residues" evidence="1">
    <location>
        <begin position="198"/>
        <end position="210"/>
    </location>
</feature>
<dbReference type="Proteomes" id="UP001303373">
    <property type="component" value="Chromosome 3"/>
</dbReference>
<dbReference type="EMBL" id="CP138582">
    <property type="protein sequence ID" value="WPG99720.1"/>
    <property type="molecule type" value="Genomic_DNA"/>
</dbReference>
<evidence type="ECO:0000256" key="1">
    <source>
        <dbReference type="SAM" id="MobiDB-lite"/>
    </source>
</evidence>
<reference evidence="2 3" key="1">
    <citation type="submission" date="2023-11" db="EMBL/GenBank/DDBJ databases">
        <title>An acidophilic fungus is an integral part of prey digestion in a carnivorous sundew plant.</title>
        <authorList>
            <person name="Tsai I.J."/>
        </authorList>
    </citation>
    <scope>NUCLEOTIDE SEQUENCE [LARGE SCALE GENOMIC DNA]</scope>
    <source>
        <strain evidence="2">169a</strain>
    </source>
</reference>